<dbReference type="EMBL" id="CAJNYT010003002">
    <property type="protein sequence ID" value="CAF3516909.1"/>
    <property type="molecule type" value="Genomic_DNA"/>
</dbReference>
<dbReference type="PANTHER" id="PTHR13318">
    <property type="entry name" value="PARTNER OF PAIRED, ISOFORM B-RELATED"/>
    <property type="match status" value="1"/>
</dbReference>
<gene>
    <name evidence="2" type="ORF">GRG538_LOCUS18521</name>
</gene>
<organism evidence="2 3">
    <name type="scientific">Rotaria socialis</name>
    <dbReference type="NCBI Taxonomy" id="392032"/>
    <lineage>
        <taxon>Eukaryota</taxon>
        <taxon>Metazoa</taxon>
        <taxon>Spiralia</taxon>
        <taxon>Gnathifera</taxon>
        <taxon>Rotifera</taxon>
        <taxon>Eurotatoria</taxon>
        <taxon>Bdelloidea</taxon>
        <taxon>Philodinida</taxon>
        <taxon>Philodinidae</taxon>
        <taxon>Rotaria</taxon>
    </lineage>
</organism>
<dbReference type="InterPro" id="IPR032675">
    <property type="entry name" value="LRR_dom_sf"/>
</dbReference>
<dbReference type="GO" id="GO:0019005">
    <property type="term" value="C:SCF ubiquitin ligase complex"/>
    <property type="evidence" value="ECO:0007669"/>
    <property type="project" value="TreeGrafter"/>
</dbReference>
<protein>
    <recommendedName>
        <fullName evidence="1">F-box/LRR-repeat protein 15-like leucin rich repeat domain-containing protein</fullName>
    </recommendedName>
</protein>
<evidence type="ECO:0000313" key="2">
    <source>
        <dbReference type="EMBL" id="CAF3516909.1"/>
    </source>
</evidence>
<dbReference type="GO" id="GO:0031146">
    <property type="term" value="P:SCF-dependent proteasomal ubiquitin-dependent protein catabolic process"/>
    <property type="evidence" value="ECO:0007669"/>
    <property type="project" value="TreeGrafter"/>
</dbReference>
<name>A0A818IBG2_9BILA</name>
<comment type="caution">
    <text evidence="2">The sequence shown here is derived from an EMBL/GenBank/DDBJ whole genome shotgun (WGS) entry which is preliminary data.</text>
</comment>
<dbReference type="SUPFAM" id="SSF52047">
    <property type="entry name" value="RNI-like"/>
    <property type="match status" value="2"/>
</dbReference>
<proteinExistence type="predicted"/>
<evidence type="ECO:0000313" key="3">
    <source>
        <dbReference type="Proteomes" id="UP000663872"/>
    </source>
</evidence>
<sequence>MIQNETNSYVRDDVTFIKIMVDFGNMPNVLLPYALSLHPRLTMQIQQLWIKQEEKQQAQSQQLQRERENFNNISFQIETMVLKLREQLIKQVAIHLPYLSPESCQCLTAIQRERILRWLASHDCLSNNIVQYITRNLLSVPLYSLEFYKCHQLTNDMLIEFAKASNFSRLKSLIIHQCQQVEDSGIRAITKGQLSLEYVALRKLSNLTNAGLDGIHSAFLKEIDFQWNDKIQDQGILTVVSNNLNLRFVRLMNCHSLTGQCVVHIAQHLAEKLELLDIEGLTYLDADVFLNLVDHCPNIRNLNLFGILNIDTDGLFTLFVRSTRMLQLNLSYTTCFLQEPVADYICCMPLSLVDLCLSGTQVYSTQIMIRALTRLTHLEHLRVNGLATINDDALDKILSVMGCRLKTLEMNGYITVGSLTDRSIEHIVNYCPLLEELSLNLLSFTSTLDSLLQLFGTPKRALQLRSVSLSSFRNINEQVLWSLVENCLNLKELELSGIPFVHDALISSLKHCKKLSHLNIKGCKQVTDSSICDLLGVCKFISLVLSGCFHLTDRSILAMAHTQPFLEEIYISGCIRISPAAVRYLQDNTIRRLYIDHKIPNAIPDALMARNLDTGLFEQVK</sequence>
<dbReference type="Gene3D" id="3.80.10.10">
    <property type="entry name" value="Ribonuclease Inhibitor"/>
    <property type="match status" value="3"/>
</dbReference>
<dbReference type="InterPro" id="IPR057207">
    <property type="entry name" value="FBXL15_LRR"/>
</dbReference>
<accession>A0A818IBG2</accession>
<dbReference type="SMART" id="SM00367">
    <property type="entry name" value="LRR_CC"/>
    <property type="match status" value="9"/>
</dbReference>
<dbReference type="Pfam" id="PF25372">
    <property type="entry name" value="DUF7885"/>
    <property type="match status" value="1"/>
</dbReference>
<reference evidence="2" key="1">
    <citation type="submission" date="2021-02" db="EMBL/GenBank/DDBJ databases">
        <authorList>
            <person name="Nowell W R."/>
        </authorList>
    </citation>
    <scope>NUCLEOTIDE SEQUENCE</scope>
</reference>
<dbReference type="AlphaFoldDB" id="A0A818IBG2"/>
<dbReference type="InterPro" id="IPR006553">
    <property type="entry name" value="Leu-rich_rpt_Cys-con_subtyp"/>
</dbReference>
<feature type="domain" description="F-box/LRR-repeat protein 15-like leucin rich repeat" evidence="1">
    <location>
        <begin position="482"/>
        <end position="590"/>
    </location>
</feature>
<evidence type="ECO:0000259" key="1">
    <source>
        <dbReference type="Pfam" id="PF25372"/>
    </source>
</evidence>
<dbReference type="Proteomes" id="UP000663872">
    <property type="component" value="Unassembled WGS sequence"/>
</dbReference>